<reference evidence="1 2" key="1">
    <citation type="submission" date="2014-02" db="EMBL/GenBank/DDBJ databases">
        <title>Single nucleus genome sequencing reveals high similarity among nuclei of an endomycorrhizal fungus.</title>
        <authorList>
            <person name="Lin K."/>
            <person name="Geurts R."/>
            <person name="Zhang Z."/>
            <person name="Limpens E."/>
            <person name="Saunders D.G."/>
            <person name="Mu D."/>
            <person name="Pang E."/>
            <person name="Cao H."/>
            <person name="Cha H."/>
            <person name="Lin T."/>
            <person name="Zhou Q."/>
            <person name="Shang Y."/>
            <person name="Li Y."/>
            <person name="Ivanov S."/>
            <person name="Sharma T."/>
            <person name="Velzen R.V."/>
            <person name="Ruijter N.D."/>
            <person name="Aanen D.K."/>
            <person name="Win J."/>
            <person name="Kamoun S."/>
            <person name="Bisseling T."/>
            <person name="Huang S."/>
        </authorList>
    </citation>
    <scope>NUCLEOTIDE SEQUENCE [LARGE SCALE GENOMIC DNA]</scope>
    <source>
        <strain evidence="2">DAOM197198w</strain>
    </source>
</reference>
<dbReference type="AlphaFoldDB" id="A0A015N427"/>
<comment type="caution">
    <text evidence="1">The sequence shown here is derived from an EMBL/GenBank/DDBJ whole genome shotgun (WGS) entry which is preliminary data.</text>
</comment>
<organism evidence="1 2">
    <name type="scientific">Rhizophagus irregularis (strain DAOM 197198w)</name>
    <name type="common">Glomus intraradices</name>
    <dbReference type="NCBI Taxonomy" id="1432141"/>
    <lineage>
        <taxon>Eukaryota</taxon>
        <taxon>Fungi</taxon>
        <taxon>Fungi incertae sedis</taxon>
        <taxon>Mucoromycota</taxon>
        <taxon>Glomeromycotina</taxon>
        <taxon>Glomeromycetes</taxon>
        <taxon>Glomerales</taxon>
        <taxon>Glomeraceae</taxon>
        <taxon>Rhizophagus</taxon>
    </lineage>
</organism>
<dbReference type="EMBL" id="JEMT01013538">
    <property type="protein sequence ID" value="EXX73878.1"/>
    <property type="molecule type" value="Genomic_DNA"/>
</dbReference>
<dbReference type="HOGENOM" id="CLU_2484507_0_0_1"/>
<dbReference type="Proteomes" id="UP000022910">
    <property type="component" value="Unassembled WGS sequence"/>
</dbReference>
<name>A0A015N427_RHIIW</name>
<keyword evidence="2" id="KW-1185">Reference proteome</keyword>
<protein>
    <submittedName>
        <fullName evidence="1">Uncharacterized protein</fullName>
    </submittedName>
</protein>
<sequence length="87" mass="10259">MLQTLQLTLKWPTSLDSLIDFSLWTLKRRSISHNWGFQTIKLLRESGLQFDFPDHTRTPDISKTGHKSHFRQIGPFFRGSKNRFLAK</sequence>
<accession>A0A015N427</accession>
<proteinExistence type="predicted"/>
<gene>
    <name evidence="1" type="ORF">RirG_056360</name>
</gene>
<evidence type="ECO:0000313" key="2">
    <source>
        <dbReference type="Proteomes" id="UP000022910"/>
    </source>
</evidence>
<evidence type="ECO:0000313" key="1">
    <source>
        <dbReference type="EMBL" id="EXX73878.1"/>
    </source>
</evidence>